<evidence type="ECO:0000256" key="1">
    <source>
        <dbReference type="SAM" id="MobiDB-lite"/>
    </source>
</evidence>
<organism evidence="5">
    <name type="scientific">Hydatigena taeniaeformis</name>
    <name type="common">Feline tapeworm</name>
    <name type="synonym">Taenia taeniaeformis</name>
    <dbReference type="NCBI Taxonomy" id="6205"/>
    <lineage>
        <taxon>Eukaryota</taxon>
        <taxon>Metazoa</taxon>
        <taxon>Spiralia</taxon>
        <taxon>Lophotrochozoa</taxon>
        <taxon>Platyhelminthes</taxon>
        <taxon>Cestoda</taxon>
        <taxon>Eucestoda</taxon>
        <taxon>Cyclophyllidea</taxon>
        <taxon>Taeniidae</taxon>
        <taxon>Hydatigera</taxon>
    </lineage>
</organism>
<evidence type="ECO:0000313" key="4">
    <source>
        <dbReference type="Proteomes" id="UP000274429"/>
    </source>
</evidence>
<reference evidence="3 4" key="2">
    <citation type="submission" date="2018-11" db="EMBL/GenBank/DDBJ databases">
        <authorList>
            <consortium name="Pathogen Informatics"/>
        </authorList>
    </citation>
    <scope>NUCLEOTIDE SEQUENCE [LARGE SCALE GENOMIC DNA]</scope>
</reference>
<feature type="chain" id="PRO_5043132919" evidence="2">
    <location>
        <begin position="16"/>
        <end position="423"/>
    </location>
</feature>
<evidence type="ECO:0000256" key="2">
    <source>
        <dbReference type="SAM" id="SignalP"/>
    </source>
</evidence>
<accession>A0A0R3WNH9</accession>
<feature type="compositionally biased region" description="Polar residues" evidence="1">
    <location>
        <begin position="124"/>
        <end position="136"/>
    </location>
</feature>
<sequence>MLVLYSLCLYYLSQSEEQLRRGGEDESTMEVRITLFMVDVDTGIVCGGSGARQGGGDEEADSCNLRVDTGVEELVELCTPRKTGVDCGGVRLQKDLYLGAGGVGGCGDGGAGGSACGGEVASERSSTSPQMRSVSCSELQGNGATYSASECNEQRRRVVRSYTSRLPPSGHHWQSRQNWKPQRQNSCPTKPGGSSSSGSSSKLNSLMVFLKSPKKEEEEEEEEDTKPWSKRSLLDERWTSVRSYGSEANFLVGDAKDCIAARSRFGRCHRVPISFEQAPSHSWKMPSECEGVYRGREMPHLLFRCDFLSSENVDANANANVNARMPPLLLVTQITFYSTPLPSPPISPPHLSLCLLPALHCSFHKPSGGQMCGGHIVCLCWGRGSDSLTSSVPGLEVDLPISALHPPFPCCLDVGTSSALCCR</sequence>
<reference evidence="5" key="1">
    <citation type="submission" date="2017-02" db="UniProtKB">
        <authorList>
            <consortium name="WormBaseParasite"/>
        </authorList>
    </citation>
    <scope>IDENTIFICATION</scope>
</reference>
<proteinExistence type="predicted"/>
<dbReference type="EMBL" id="UYWX01000944">
    <property type="protein sequence ID" value="VDM19573.1"/>
    <property type="molecule type" value="Genomic_DNA"/>
</dbReference>
<dbReference type="WBParaSite" id="TTAC_0000231701-mRNA-1">
    <property type="protein sequence ID" value="TTAC_0000231701-mRNA-1"/>
    <property type="gene ID" value="TTAC_0000231701"/>
</dbReference>
<feature type="compositionally biased region" description="Polar residues" evidence="1">
    <location>
        <begin position="175"/>
        <end position="188"/>
    </location>
</feature>
<feature type="compositionally biased region" description="Low complexity" evidence="1">
    <location>
        <begin position="192"/>
        <end position="201"/>
    </location>
</feature>
<keyword evidence="4" id="KW-1185">Reference proteome</keyword>
<feature type="region of interest" description="Disordered" evidence="1">
    <location>
        <begin position="117"/>
        <end position="136"/>
    </location>
</feature>
<protein>
    <submittedName>
        <fullName evidence="3 5">Uncharacterized protein</fullName>
    </submittedName>
</protein>
<dbReference type="Proteomes" id="UP000274429">
    <property type="component" value="Unassembled WGS sequence"/>
</dbReference>
<feature type="region of interest" description="Disordered" evidence="1">
    <location>
        <begin position="162"/>
        <end position="203"/>
    </location>
</feature>
<gene>
    <name evidence="3" type="ORF">TTAC_LOCUS2304</name>
</gene>
<evidence type="ECO:0000313" key="5">
    <source>
        <dbReference type="WBParaSite" id="TTAC_0000231701-mRNA-1"/>
    </source>
</evidence>
<evidence type="ECO:0000313" key="3">
    <source>
        <dbReference type="EMBL" id="VDM19573.1"/>
    </source>
</evidence>
<keyword evidence="2" id="KW-0732">Signal</keyword>
<feature type="signal peptide" evidence="2">
    <location>
        <begin position="1"/>
        <end position="15"/>
    </location>
</feature>
<dbReference type="AlphaFoldDB" id="A0A0R3WNH9"/>
<name>A0A0R3WNH9_HYDTA</name>